<dbReference type="Proteomes" id="UP000364291">
    <property type="component" value="Unassembled WGS sequence"/>
</dbReference>
<reference evidence="6 8" key="1">
    <citation type="submission" date="2018-12" db="EMBL/GenBank/DDBJ databases">
        <title>Whole genome sequence of a Pandoraea apista isolate from a patient with cystic fibrosis.</title>
        <authorList>
            <person name="Kenna D.T."/>
            <person name="Turton J.F."/>
        </authorList>
    </citation>
    <scope>NUCLEOTIDE SEQUENCE [LARGE SCALE GENOMIC DNA]</scope>
    <source>
        <strain evidence="6 8">Pa13324</strain>
    </source>
</reference>
<dbReference type="PROSITE" id="PS50914">
    <property type="entry name" value="BON"/>
    <property type="match status" value="1"/>
</dbReference>
<dbReference type="STRING" id="93218.XM39_23155"/>
<evidence type="ECO:0000259" key="5">
    <source>
        <dbReference type="PROSITE" id="PS51782"/>
    </source>
</evidence>
<gene>
    <name evidence="6" type="primary">lysM</name>
    <name evidence="6" type="ORF">EJE83_24200</name>
    <name evidence="7" type="ORF">PAP18089_02580</name>
</gene>
<dbReference type="RefSeq" id="WP_042116520.1">
    <property type="nucleotide sequence ID" value="NZ_CABPSX010000004.1"/>
</dbReference>
<dbReference type="FunFam" id="3.10.350.10:FF:000001">
    <property type="entry name" value="Peptidoglycan-binding protein LysM"/>
    <property type="match status" value="1"/>
</dbReference>
<dbReference type="NCBIfam" id="NF008399">
    <property type="entry name" value="PRK11198.1"/>
    <property type="match status" value="1"/>
</dbReference>
<dbReference type="Pfam" id="PF04972">
    <property type="entry name" value="BON"/>
    <property type="match status" value="1"/>
</dbReference>
<keyword evidence="2" id="KW-0963">Cytoplasm</keyword>
<dbReference type="Proteomes" id="UP000270216">
    <property type="component" value="Unassembled WGS sequence"/>
</dbReference>
<accession>A0A0B5FAG0</accession>
<dbReference type="EMBL" id="RWHX01000073">
    <property type="protein sequence ID" value="RSK75305.1"/>
    <property type="molecule type" value="Genomic_DNA"/>
</dbReference>
<evidence type="ECO:0000256" key="3">
    <source>
        <dbReference type="ARBA" id="ARBA00072219"/>
    </source>
</evidence>
<evidence type="ECO:0000313" key="9">
    <source>
        <dbReference type="Proteomes" id="UP000364291"/>
    </source>
</evidence>
<dbReference type="PROSITE" id="PS51782">
    <property type="entry name" value="LYSM"/>
    <property type="match status" value="1"/>
</dbReference>
<organism evidence="7 9">
    <name type="scientific">Pandoraea apista</name>
    <dbReference type="NCBI Taxonomy" id="93218"/>
    <lineage>
        <taxon>Bacteria</taxon>
        <taxon>Pseudomonadati</taxon>
        <taxon>Pseudomonadota</taxon>
        <taxon>Betaproteobacteria</taxon>
        <taxon>Burkholderiales</taxon>
        <taxon>Burkholderiaceae</taxon>
        <taxon>Pandoraea</taxon>
    </lineage>
</organism>
<dbReference type="Gene3D" id="3.10.350.10">
    <property type="entry name" value="LysM domain"/>
    <property type="match status" value="1"/>
</dbReference>
<proteinExistence type="predicted"/>
<comment type="subcellular location">
    <subcellularLocation>
        <location evidence="1">Cytoplasm</location>
    </subcellularLocation>
</comment>
<dbReference type="GO" id="GO:0005737">
    <property type="term" value="C:cytoplasm"/>
    <property type="evidence" value="ECO:0007669"/>
    <property type="project" value="UniProtKB-SubCell"/>
</dbReference>
<dbReference type="KEGG" id="papi:SG18_22975"/>
<dbReference type="InterPro" id="IPR052196">
    <property type="entry name" value="Bact_Kbp"/>
</dbReference>
<feature type="domain" description="BON" evidence="4">
    <location>
        <begin position="33"/>
        <end position="103"/>
    </location>
</feature>
<reference evidence="7 9" key="2">
    <citation type="submission" date="2019-08" db="EMBL/GenBank/DDBJ databases">
        <authorList>
            <person name="Peeters C."/>
        </authorList>
    </citation>
    <scope>NUCLEOTIDE SEQUENCE [LARGE SCALE GENOMIC DNA]</scope>
    <source>
        <strain evidence="7 9">LMG 18089</strain>
    </source>
</reference>
<dbReference type="InterPro" id="IPR036779">
    <property type="entry name" value="LysM_dom_sf"/>
</dbReference>
<evidence type="ECO:0000259" key="4">
    <source>
        <dbReference type="PROSITE" id="PS50914"/>
    </source>
</evidence>
<dbReference type="PANTHER" id="PTHR34700">
    <property type="entry name" value="POTASSIUM BINDING PROTEIN KBP"/>
    <property type="match status" value="1"/>
</dbReference>
<evidence type="ECO:0000313" key="6">
    <source>
        <dbReference type="EMBL" id="RSK75305.1"/>
    </source>
</evidence>
<dbReference type="PANTHER" id="PTHR34700:SF8">
    <property type="entry name" value="POTASSIUM BINDING PROTEIN KBP"/>
    <property type="match status" value="1"/>
</dbReference>
<evidence type="ECO:0000256" key="1">
    <source>
        <dbReference type="ARBA" id="ARBA00004496"/>
    </source>
</evidence>
<dbReference type="AlphaFoldDB" id="A0A0B5FAG0"/>
<name>A0A0B5FAG0_9BURK</name>
<evidence type="ECO:0000313" key="8">
    <source>
        <dbReference type="Proteomes" id="UP000270216"/>
    </source>
</evidence>
<dbReference type="CDD" id="cd00118">
    <property type="entry name" value="LysM"/>
    <property type="match status" value="1"/>
</dbReference>
<dbReference type="GeneID" id="47015267"/>
<evidence type="ECO:0000256" key="2">
    <source>
        <dbReference type="ARBA" id="ARBA00022490"/>
    </source>
</evidence>
<sequence>MGILDFVKEAGEALLGSKAQAAEAPAPGPDADAANRNAADAIENYIKTQNLDATGLTVTFDGASRTVTVFGVAADQATKEKILLCCGNVKGVEKVDDKMSVSTASAEATYHTVEKGDTLSAISKKVYGDANKYNTIFEANKPMLSSPDKIYPGQVLRIPPA</sequence>
<dbReference type="InterPro" id="IPR018392">
    <property type="entry name" value="LysM"/>
</dbReference>
<evidence type="ECO:0000313" key="7">
    <source>
        <dbReference type="EMBL" id="VVG71596.1"/>
    </source>
</evidence>
<dbReference type="SUPFAM" id="SSF54106">
    <property type="entry name" value="LysM domain"/>
    <property type="match status" value="1"/>
</dbReference>
<dbReference type="InterPro" id="IPR007055">
    <property type="entry name" value="BON_dom"/>
</dbReference>
<dbReference type="OrthoDB" id="370541at2"/>
<keyword evidence="8" id="KW-1185">Reference proteome</keyword>
<dbReference type="EMBL" id="CABPSX010000004">
    <property type="protein sequence ID" value="VVG71596.1"/>
    <property type="molecule type" value="Genomic_DNA"/>
</dbReference>
<feature type="domain" description="LysM" evidence="5">
    <location>
        <begin position="109"/>
        <end position="158"/>
    </location>
</feature>
<protein>
    <recommendedName>
        <fullName evidence="3">Potassium binding protein Kbp</fullName>
    </recommendedName>
</protein>
<dbReference type="Pfam" id="PF01476">
    <property type="entry name" value="LysM"/>
    <property type="match status" value="1"/>
</dbReference>
<dbReference type="SMART" id="SM00257">
    <property type="entry name" value="LysM"/>
    <property type="match status" value="1"/>
</dbReference>